<comment type="caution">
    <text evidence="1">The sequence shown here is derived from an EMBL/GenBank/DDBJ whole genome shotgun (WGS) entry which is preliminary data.</text>
</comment>
<accession>A0A1T1PAM7</accession>
<dbReference type="EMBL" id="LOJW01000002">
    <property type="protein sequence ID" value="OOW72727.1"/>
    <property type="molecule type" value="Genomic_DNA"/>
</dbReference>
<dbReference type="RefSeq" id="WP_170912708.1">
    <property type="nucleotide sequence ID" value="NZ_LOJW01000002.1"/>
</dbReference>
<evidence type="ECO:0000313" key="2">
    <source>
        <dbReference type="Proteomes" id="UP000190559"/>
    </source>
</evidence>
<gene>
    <name evidence="1" type="ORF">Xmlh_05590</name>
</gene>
<reference evidence="1 2" key="1">
    <citation type="submission" date="2015-12" db="EMBL/GenBank/DDBJ databases">
        <authorList>
            <person name="Shamseldin A."/>
            <person name="Moawad H."/>
            <person name="Abd El-Rahim W.M."/>
            <person name="Sadowsky M.J."/>
        </authorList>
    </citation>
    <scope>NUCLEOTIDE SEQUENCE [LARGE SCALE GENOMIC DNA]</scope>
    <source>
        <strain evidence="1 2">LMG9050</strain>
    </source>
</reference>
<evidence type="ECO:0000313" key="1">
    <source>
        <dbReference type="EMBL" id="OOW72727.1"/>
    </source>
</evidence>
<dbReference type="AlphaFoldDB" id="A0A1T1PAM7"/>
<name>A0A1T1PAM7_9XANT</name>
<dbReference type="Proteomes" id="UP000190559">
    <property type="component" value="Unassembled WGS sequence"/>
</dbReference>
<organism evidence="1 2">
    <name type="scientific">Xanthomonas axonopodis pv. melhusii</name>
    <dbReference type="NCBI Taxonomy" id="487834"/>
    <lineage>
        <taxon>Bacteria</taxon>
        <taxon>Pseudomonadati</taxon>
        <taxon>Pseudomonadota</taxon>
        <taxon>Gammaproteobacteria</taxon>
        <taxon>Lysobacterales</taxon>
        <taxon>Lysobacteraceae</taxon>
        <taxon>Xanthomonas</taxon>
    </lineage>
</organism>
<proteinExistence type="predicted"/>
<protein>
    <submittedName>
        <fullName evidence="1">Uncharacterized protein</fullName>
    </submittedName>
</protein>
<sequence length="106" mass="11831">MAKDLERADLMRVSLLIEPAGVHDAERQEGARRPGREAAVAQLQTLRPVPQRHALTAQVTRVEQVKAARSRRMRLAHIAFPLARMASSSQGEALYRQFIPPLEVSP</sequence>